<feature type="domain" description="J" evidence="11">
    <location>
        <begin position="4"/>
        <end position="67"/>
    </location>
</feature>
<reference evidence="13 14" key="1">
    <citation type="submission" date="2023-06" db="EMBL/GenBank/DDBJ databases">
        <title>Draft genome sequence of Gleimia hominis type strain CCUG 57540T.</title>
        <authorList>
            <person name="Salva-Serra F."/>
            <person name="Cardew S."/>
            <person name="Jensie Markopoulos S."/>
            <person name="Ohlen M."/>
            <person name="Inganas E."/>
            <person name="Svensson-Stadler L."/>
            <person name="Moore E.R.B."/>
        </authorList>
    </citation>
    <scope>NUCLEOTIDE SEQUENCE [LARGE SCALE GENOMIC DNA]</scope>
    <source>
        <strain evidence="13 14">CCUG 57540</strain>
    </source>
</reference>
<dbReference type="PROSITE" id="PS50076">
    <property type="entry name" value="DNAJ_2"/>
    <property type="match status" value="1"/>
</dbReference>
<dbReference type="InterPro" id="IPR001305">
    <property type="entry name" value="HSP_DnaJ_Cys-rich_dom"/>
</dbReference>
<dbReference type="HAMAP" id="MF_01152">
    <property type="entry name" value="DnaJ"/>
    <property type="match status" value="1"/>
</dbReference>
<keyword evidence="7 9" id="KW-0346">Stress response</keyword>
<dbReference type="PANTHER" id="PTHR43096">
    <property type="entry name" value="DNAJ HOMOLOG 1, MITOCHONDRIAL-RELATED"/>
    <property type="match status" value="1"/>
</dbReference>
<keyword evidence="4 9" id="KW-0677">Repeat</keyword>
<dbReference type="GO" id="GO:0016491">
    <property type="term" value="F:oxidoreductase activity"/>
    <property type="evidence" value="ECO:0007669"/>
    <property type="project" value="UniProtKB-KW"/>
</dbReference>
<evidence type="ECO:0000256" key="7">
    <source>
        <dbReference type="ARBA" id="ARBA00023016"/>
    </source>
</evidence>
<comment type="similarity">
    <text evidence="9">Belongs to the DnaJ family.</text>
</comment>
<dbReference type="CDD" id="cd10719">
    <property type="entry name" value="DnaJ_zf"/>
    <property type="match status" value="1"/>
</dbReference>
<dbReference type="InterPro" id="IPR001623">
    <property type="entry name" value="DnaJ_domain"/>
</dbReference>
<evidence type="ECO:0000256" key="6">
    <source>
        <dbReference type="ARBA" id="ARBA00022833"/>
    </source>
</evidence>
<dbReference type="InterPro" id="IPR036869">
    <property type="entry name" value="J_dom_sf"/>
</dbReference>
<dbReference type="SUPFAM" id="SSF49493">
    <property type="entry name" value="HSP40/DnaJ peptide-binding domain"/>
    <property type="match status" value="2"/>
</dbReference>
<comment type="domain">
    <text evidence="9">The J domain is necessary and sufficient to stimulate DnaK ATPase activity. Zinc center 1 plays an important role in the autonomous, DnaK-independent chaperone activity of DnaJ. Zinc center 2 is essential for interaction with DnaK and for DnaJ activity.</text>
</comment>
<keyword evidence="5 9" id="KW-0863">Zinc-finger</keyword>
<dbReference type="Gene3D" id="1.10.287.110">
    <property type="entry name" value="DnaJ domain"/>
    <property type="match status" value="1"/>
</dbReference>
<dbReference type="Gene3D" id="2.10.230.10">
    <property type="entry name" value="Heat shock protein DnaJ, cysteine-rich domain"/>
    <property type="match status" value="1"/>
</dbReference>
<dbReference type="PROSITE" id="PS51188">
    <property type="entry name" value="ZF_CR"/>
    <property type="match status" value="1"/>
</dbReference>
<dbReference type="Pfam" id="PF01556">
    <property type="entry name" value="DnaJ_C"/>
    <property type="match status" value="1"/>
</dbReference>
<protein>
    <recommendedName>
        <fullName evidence="9">Chaperone protein DnaJ</fullName>
    </recommendedName>
</protein>
<dbReference type="RefSeq" id="WP_313273071.1">
    <property type="nucleotide sequence ID" value="NZ_JASXSX010000001.1"/>
</dbReference>
<dbReference type="InterPro" id="IPR012724">
    <property type="entry name" value="DnaJ"/>
</dbReference>
<dbReference type="NCBIfam" id="NF008035">
    <property type="entry name" value="PRK10767.1"/>
    <property type="match status" value="1"/>
</dbReference>
<dbReference type="InterPro" id="IPR036410">
    <property type="entry name" value="HSP_DnaJ_Cys-rich_dom_sf"/>
</dbReference>
<keyword evidence="14" id="KW-1185">Reference proteome</keyword>
<sequence length="372" mass="39684">MNEDYYEILGVSRTASTEEIKKAYRKLSRKLHPDIAGPEKEEEFKRVSVAYETLSNPQKRQRYDMGGSASGASGFGGFDMGDMFGDIFESFMGGMGANASTGRSRRGQDLLSVMTIDLKTAAFGGTEETTINTAVVCPTCEGSCAKPGTSPRTCSQCHGSGTVRRAQNTLLGTMMTSGPCPACGGHGTIIPEPCDECSGEGRVHAKRTVSVDIPAGVSAGTRIRMSGEGEVGPAGGPAGDLYIEIREEPHDIFTRSGDDLLVTLSIPMTLAVLGTTVPLETLDGTEEIEVKPGSQPGEEIVLKGYGVGHLHRNSRGDIRIRLKVEIPKKLSAQEREAFDAFAALRPEASAKAQEHGKPGGFFQFLREKFAGN</sequence>
<dbReference type="SUPFAM" id="SSF57938">
    <property type="entry name" value="DnaJ/Hsp40 cysteine-rich domain"/>
    <property type="match status" value="1"/>
</dbReference>
<organism evidence="13 14">
    <name type="scientific">Gleimia hominis</name>
    <dbReference type="NCBI Taxonomy" id="595468"/>
    <lineage>
        <taxon>Bacteria</taxon>
        <taxon>Bacillati</taxon>
        <taxon>Actinomycetota</taxon>
        <taxon>Actinomycetes</taxon>
        <taxon>Actinomycetales</taxon>
        <taxon>Actinomycetaceae</taxon>
        <taxon>Gleimia</taxon>
    </lineage>
</organism>
<comment type="subunit">
    <text evidence="9">Homodimer.</text>
</comment>
<feature type="binding site" evidence="9">
    <location>
        <position position="154"/>
    </location>
    <ligand>
        <name>Zn(2+)</name>
        <dbReference type="ChEBI" id="CHEBI:29105"/>
        <label>2</label>
    </ligand>
</feature>
<comment type="caution">
    <text evidence="13">The sequence shown here is derived from an EMBL/GenBank/DDBJ whole genome shotgun (WGS) entry which is preliminary data.</text>
</comment>
<keyword evidence="2 9" id="KW-0235">DNA replication</keyword>
<evidence type="ECO:0000256" key="3">
    <source>
        <dbReference type="ARBA" id="ARBA00022723"/>
    </source>
</evidence>
<evidence type="ECO:0000256" key="9">
    <source>
        <dbReference type="HAMAP-Rule" id="MF_01152"/>
    </source>
</evidence>
<dbReference type="CDD" id="cd06257">
    <property type="entry name" value="DnaJ"/>
    <property type="match status" value="1"/>
</dbReference>
<keyword evidence="6 9" id="KW-0862">Zinc</keyword>
<feature type="binding site" evidence="9">
    <location>
        <position position="137"/>
    </location>
    <ligand>
        <name>Zn(2+)</name>
        <dbReference type="ChEBI" id="CHEBI:29105"/>
        <label>1</label>
    </ligand>
</feature>
<dbReference type="Proteomes" id="UP001247542">
    <property type="component" value="Unassembled WGS sequence"/>
</dbReference>
<evidence type="ECO:0000313" key="13">
    <source>
        <dbReference type="EMBL" id="MDT3767477.1"/>
    </source>
</evidence>
<dbReference type="EMBL" id="JASXSX010000001">
    <property type="protein sequence ID" value="MDT3767477.1"/>
    <property type="molecule type" value="Genomic_DNA"/>
</dbReference>
<evidence type="ECO:0000256" key="10">
    <source>
        <dbReference type="PROSITE-ProRule" id="PRU00546"/>
    </source>
</evidence>
<dbReference type="Gene3D" id="2.60.260.20">
    <property type="entry name" value="Urease metallochaperone UreE, N-terminal domain"/>
    <property type="match status" value="2"/>
</dbReference>
<evidence type="ECO:0000259" key="12">
    <source>
        <dbReference type="PROSITE" id="PS51188"/>
    </source>
</evidence>
<evidence type="ECO:0000256" key="1">
    <source>
        <dbReference type="ARBA" id="ARBA00022490"/>
    </source>
</evidence>
<feature type="binding site" evidence="9">
    <location>
        <position position="180"/>
    </location>
    <ligand>
        <name>Zn(2+)</name>
        <dbReference type="ChEBI" id="CHEBI:29105"/>
        <label>2</label>
    </ligand>
</feature>
<feature type="zinc finger region" description="CR-type" evidence="10">
    <location>
        <begin position="124"/>
        <end position="206"/>
    </location>
</feature>
<comment type="cofactor">
    <cofactor evidence="9">
        <name>Zn(2+)</name>
        <dbReference type="ChEBI" id="CHEBI:29105"/>
    </cofactor>
    <text evidence="9">Binds 2 Zn(2+) ions per monomer.</text>
</comment>
<comment type="caution">
    <text evidence="9">Lacks conserved residue(s) required for the propagation of feature annotation.</text>
</comment>
<proteinExistence type="inferred from homology"/>
<dbReference type="NCBIfam" id="TIGR02349">
    <property type="entry name" value="DnaJ_bact"/>
    <property type="match status" value="1"/>
</dbReference>
<feature type="binding site" evidence="9">
    <location>
        <position position="140"/>
    </location>
    <ligand>
        <name>Zn(2+)</name>
        <dbReference type="ChEBI" id="CHEBI:29105"/>
        <label>1</label>
    </ligand>
</feature>
<keyword evidence="13" id="KW-0560">Oxidoreductase</keyword>
<keyword evidence="1 9" id="KW-0963">Cytoplasm</keyword>
<gene>
    <name evidence="9 13" type="primary">dnaJ</name>
    <name evidence="13" type="ORF">QS713_05295</name>
</gene>
<keyword evidence="8 9" id="KW-0143">Chaperone</keyword>
<dbReference type="SMART" id="SM00271">
    <property type="entry name" value="DnaJ"/>
    <property type="match status" value="1"/>
</dbReference>
<evidence type="ECO:0000256" key="4">
    <source>
        <dbReference type="ARBA" id="ARBA00022737"/>
    </source>
</evidence>
<comment type="function">
    <text evidence="9">Participates actively in the response to hyperosmotic and heat shock by preventing the aggregation of stress-denatured proteins and by disaggregating proteins, also in an autonomous, DnaK-independent fashion. Unfolded proteins bind initially to DnaJ; upon interaction with the DnaJ-bound protein, DnaK hydrolyzes its bound ATP, resulting in the formation of a stable complex. GrpE releases ADP from DnaK; ATP binding to DnaK triggers the release of the substrate protein, thus completing the reaction cycle. Several rounds of ATP-dependent interactions between DnaJ, DnaK and GrpE are required for fully efficient folding. Also involved, together with DnaK and GrpE, in the DNA replication of plasmids through activation of initiation proteins.</text>
</comment>
<feature type="binding site" evidence="9">
    <location>
        <position position="197"/>
    </location>
    <ligand>
        <name>Zn(2+)</name>
        <dbReference type="ChEBI" id="CHEBI:29105"/>
        <label>1</label>
    </ligand>
</feature>
<evidence type="ECO:0000256" key="2">
    <source>
        <dbReference type="ARBA" id="ARBA00022705"/>
    </source>
</evidence>
<evidence type="ECO:0000256" key="8">
    <source>
        <dbReference type="ARBA" id="ARBA00023186"/>
    </source>
</evidence>
<feature type="domain" description="CR-type" evidence="12">
    <location>
        <begin position="124"/>
        <end position="206"/>
    </location>
</feature>
<dbReference type="PRINTS" id="PR00625">
    <property type="entry name" value="JDOMAIN"/>
</dbReference>
<comment type="subcellular location">
    <subcellularLocation>
        <location evidence="9">Cytoplasm</location>
    </subcellularLocation>
</comment>
<dbReference type="SUPFAM" id="SSF46565">
    <property type="entry name" value="Chaperone J-domain"/>
    <property type="match status" value="1"/>
</dbReference>
<dbReference type="Pfam" id="PF00684">
    <property type="entry name" value="DnaJ_CXXCXGXG"/>
    <property type="match status" value="1"/>
</dbReference>
<dbReference type="PANTHER" id="PTHR43096:SF48">
    <property type="entry name" value="CHAPERONE PROTEIN DNAJ"/>
    <property type="match status" value="1"/>
</dbReference>
<accession>A0ABU3IAR9</accession>
<dbReference type="PROSITE" id="PS00636">
    <property type="entry name" value="DNAJ_1"/>
    <property type="match status" value="1"/>
</dbReference>
<dbReference type="InterPro" id="IPR008971">
    <property type="entry name" value="HSP40/DnaJ_pept-bd"/>
</dbReference>
<dbReference type="InterPro" id="IPR018253">
    <property type="entry name" value="DnaJ_domain_CS"/>
</dbReference>
<keyword evidence="3 9" id="KW-0479">Metal-binding</keyword>
<dbReference type="CDD" id="cd10747">
    <property type="entry name" value="DnaJ_C"/>
    <property type="match status" value="1"/>
</dbReference>
<evidence type="ECO:0000259" key="11">
    <source>
        <dbReference type="PROSITE" id="PS50076"/>
    </source>
</evidence>
<feature type="binding site" evidence="9">
    <location>
        <position position="157"/>
    </location>
    <ligand>
        <name>Zn(2+)</name>
        <dbReference type="ChEBI" id="CHEBI:29105"/>
        <label>2</label>
    </ligand>
</feature>
<name>A0ABU3IAR9_9ACTO</name>
<feature type="binding site" evidence="9">
    <location>
        <position position="194"/>
    </location>
    <ligand>
        <name>Zn(2+)</name>
        <dbReference type="ChEBI" id="CHEBI:29105"/>
        <label>1</label>
    </ligand>
</feature>
<evidence type="ECO:0000256" key="5">
    <source>
        <dbReference type="ARBA" id="ARBA00022771"/>
    </source>
</evidence>
<feature type="binding site" evidence="9">
    <location>
        <position position="183"/>
    </location>
    <ligand>
        <name>Zn(2+)</name>
        <dbReference type="ChEBI" id="CHEBI:29105"/>
        <label>2</label>
    </ligand>
</feature>
<dbReference type="InterPro" id="IPR002939">
    <property type="entry name" value="DnaJ_C"/>
</dbReference>
<evidence type="ECO:0000313" key="14">
    <source>
        <dbReference type="Proteomes" id="UP001247542"/>
    </source>
</evidence>
<dbReference type="Pfam" id="PF00226">
    <property type="entry name" value="DnaJ"/>
    <property type="match status" value="1"/>
</dbReference>